<name>A0A1H3DC32_9GAMM</name>
<protein>
    <submittedName>
        <fullName evidence="2">PAS domain S-box-containing protein</fullName>
    </submittedName>
</protein>
<dbReference type="EMBL" id="FNNE01000012">
    <property type="protein sequence ID" value="SDX63880.1"/>
    <property type="molecule type" value="Genomic_DNA"/>
</dbReference>
<dbReference type="RefSeq" id="WP_091817120.1">
    <property type="nucleotide sequence ID" value="NZ_FNNE01000012.1"/>
</dbReference>
<dbReference type="SMART" id="SM00091">
    <property type="entry name" value="PAS"/>
    <property type="match status" value="1"/>
</dbReference>
<dbReference type="InterPro" id="IPR000014">
    <property type="entry name" value="PAS"/>
</dbReference>
<evidence type="ECO:0000313" key="2">
    <source>
        <dbReference type="EMBL" id="SDX63880.1"/>
    </source>
</evidence>
<dbReference type="Pfam" id="PF00989">
    <property type="entry name" value="PAS"/>
    <property type="match status" value="1"/>
</dbReference>
<dbReference type="SUPFAM" id="SSF55785">
    <property type="entry name" value="PYP-like sensor domain (PAS domain)"/>
    <property type="match status" value="1"/>
</dbReference>
<dbReference type="OrthoDB" id="9812260at2"/>
<accession>A0A1H3DC32</accession>
<reference evidence="2 3" key="1">
    <citation type="submission" date="2016-10" db="EMBL/GenBank/DDBJ databases">
        <authorList>
            <person name="de Groot N.N."/>
        </authorList>
    </citation>
    <scope>NUCLEOTIDE SEQUENCE [LARGE SCALE GENOMIC DNA]</scope>
    <source>
        <strain evidence="2 3">CGMCC 1.7059</strain>
    </source>
</reference>
<dbReference type="AlphaFoldDB" id="A0A1H3DC32"/>
<organism evidence="2 3">
    <name type="scientific">Marinobacter mobilis</name>
    <dbReference type="NCBI Taxonomy" id="488533"/>
    <lineage>
        <taxon>Bacteria</taxon>
        <taxon>Pseudomonadati</taxon>
        <taxon>Pseudomonadota</taxon>
        <taxon>Gammaproteobacteria</taxon>
        <taxon>Pseudomonadales</taxon>
        <taxon>Marinobacteraceae</taxon>
        <taxon>Marinobacter</taxon>
    </lineage>
</organism>
<proteinExistence type="predicted"/>
<dbReference type="GO" id="GO:0006355">
    <property type="term" value="P:regulation of DNA-templated transcription"/>
    <property type="evidence" value="ECO:0007669"/>
    <property type="project" value="InterPro"/>
</dbReference>
<evidence type="ECO:0000259" key="1">
    <source>
        <dbReference type="SMART" id="SM00091"/>
    </source>
</evidence>
<sequence>MTPDTNSLQEFHWLANMVETVDVGLVVLDLDYRVQVWNGFMENHSGMTASQVHNQNLFDVIPALPEPWLRRKLETTTRLNIRTFTSWEQRPWVFQFGNPRPVTGTAEYMYQNMTISPLSGPDGQVQKLSLMIYDVTDLAASKQALTLAEKELAQLRGRS</sequence>
<feature type="domain" description="PAS" evidence="1">
    <location>
        <begin position="12"/>
        <end position="78"/>
    </location>
</feature>
<dbReference type="STRING" id="488533.SAMN04487960_11225"/>
<dbReference type="Proteomes" id="UP000199675">
    <property type="component" value="Unassembled WGS sequence"/>
</dbReference>
<dbReference type="Gene3D" id="3.30.450.20">
    <property type="entry name" value="PAS domain"/>
    <property type="match status" value="1"/>
</dbReference>
<dbReference type="CDD" id="cd00130">
    <property type="entry name" value="PAS"/>
    <property type="match status" value="1"/>
</dbReference>
<gene>
    <name evidence="2" type="ORF">SAMN04487960_11225</name>
</gene>
<dbReference type="InterPro" id="IPR035965">
    <property type="entry name" value="PAS-like_dom_sf"/>
</dbReference>
<dbReference type="NCBIfam" id="TIGR00229">
    <property type="entry name" value="sensory_box"/>
    <property type="match status" value="1"/>
</dbReference>
<keyword evidence="3" id="KW-1185">Reference proteome</keyword>
<evidence type="ECO:0000313" key="3">
    <source>
        <dbReference type="Proteomes" id="UP000199675"/>
    </source>
</evidence>
<dbReference type="InterPro" id="IPR013767">
    <property type="entry name" value="PAS_fold"/>
</dbReference>